<dbReference type="InterPro" id="IPR049002">
    <property type="entry name" value="Stv"/>
</dbReference>
<evidence type="ECO:0000313" key="2">
    <source>
        <dbReference type="EMBL" id="QZN94969.1"/>
    </source>
</evidence>
<evidence type="ECO:0000313" key="3">
    <source>
        <dbReference type="Proteomes" id="UP000825886"/>
    </source>
</evidence>
<dbReference type="Pfam" id="PF21527">
    <property type="entry name" value="Stv"/>
    <property type="match status" value="1"/>
</dbReference>
<protein>
    <recommendedName>
        <fullName evidence="1">Putative adhesin Stv domain-containing protein</fullName>
    </recommendedName>
</protein>
<reference evidence="2 3" key="1">
    <citation type="submission" date="2021-08" db="EMBL/GenBank/DDBJ databases">
        <title>Culture and genomic analysis of Symbiopectobacterium purcellii sp. nov. gen. nov., isolated from the leafhopper Empoasca decipiens.</title>
        <authorList>
            <person name="Nadal-Jimenez P."/>
            <person name="Siozios S."/>
            <person name="Halliday N."/>
            <person name="Camara M."/>
            <person name="Hurst G.D.D."/>
        </authorList>
    </citation>
    <scope>NUCLEOTIDE SEQUENCE [LARGE SCALE GENOMIC DNA]</scope>
    <source>
        <strain evidence="2 3">SyEd1</strain>
    </source>
</reference>
<keyword evidence="3" id="KW-1185">Reference proteome</keyword>
<feature type="domain" description="Putative adhesin Stv" evidence="1">
    <location>
        <begin position="721"/>
        <end position="903"/>
    </location>
</feature>
<dbReference type="Proteomes" id="UP000825886">
    <property type="component" value="Chromosome"/>
</dbReference>
<organism evidence="2 3">
    <name type="scientific">Symbiopectobacterium purcellii</name>
    <dbReference type="NCBI Taxonomy" id="2871826"/>
    <lineage>
        <taxon>Bacteria</taxon>
        <taxon>Pseudomonadati</taxon>
        <taxon>Pseudomonadota</taxon>
        <taxon>Gammaproteobacteria</taxon>
        <taxon>Enterobacterales</taxon>
        <taxon>Enterobacteriaceae</taxon>
    </lineage>
</organism>
<dbReference type="EMBL" id="CP081864">
    <property type="protein sequence ID" value="QZN94969.1"/>
    <property type="molecule type" value="Genomic_DNA"/>
</dbReference>
<name>A0ABX9AIG3_9ENTR</name>
<gene>
    <name evidence="2" type="ORF">K6K13_17275</name>
</gene>
<evidence type="ECO:0000259" key="1">
    <source>
        <dbReference type="Pfam" id="PF21527"/>
    </source>
</evidence>
<sequence length="968" mass="109000">MAWRAGAAGIATFRSRYQEEPEGRLIDLYPGTAHVGTCSPYLPPAGYRDSALALLPLASESVEHASARADANPEVYAQVEVLSDAEHRALADYLRQFQTAKKRHADRAIRALRNTKNAFLPISRINLMYDRAKLPTEDKSHVVAILSSEFLRFPLQDIQTRGPAYSWMVLDMLLLGLGEKETPFRLSYQKLGRAARRRLAKFSHISYVKHYLNETPPHFSPRRKTAAAQSLMKKYAQESRQHAIQHSAYWQGNAAGLNRVITDVYKKYYAQLAKHFPPPALDQSHRIMFAHRMLNGDRVYLPEHFTTKALYLGVHTREALAQGDSSFYFPADANPFLRLACMRTPNIADHIATELGALLSELKANTTFQRLFEATLDFRAIGIVIHALETLDSSDIPPAIRHFLNGKLNPQLVTVKDRVVPHLLALSTVLDSRVAYISLAHSEMKIANRYAFDPAFEDFIRKHLSIFDEQRLAEGGLKPTLMCNPNMYRGVDLPTFCLQPALRHEYRQDYQRRLYQALLEQMEKNIDAVVYTRDEFTRDRNLMFYKRVLAATGTIAGMLLLIVTGPTGAAVLATIGLASGLGEIAVNLKQAASTDNGAVYEQALSEAQIGAWFLAFGTLGDVIGAGRLSVQQIQARQMMVSTGKRQSFVPKPIRLKGKKIRGERRHHDKRLYKKSPDFTPINIRNAREVGTVGYRTLADDHYVQLFTKSPKGAQQQGSKILVISAHGGYFDSDLAQPSVILPSDITLKMLSPHGTFLEDPGLDAVMNDEAGFRAFLTIRGKKQETHFIPQHHDEWLYKDDYQPLKVKNSMGRAEGLQNYRHFHYAGDTKWKIGQALVKNRRLAAEHKAVLSDVLIVNTQLKYEIDSDPMLASVQRVIDLDKEGKLLNVNGELYNTLVFSHCRSNFALPEDQISTYRLAYPAPDNLSKGQRLVRVTRTTLTREHEDLPFQRYDDDLGDAVLSSGALPVV</sequence>
<proteinExistence type="predicted"/>
<dbReference type="RefSeq" id="WP_222158078.1">
    <property type="nucleotide sequence ID" value="NZ_CP081864.1"/>
</dbReference>
<accession>A0ABX9AIG3</accession>